<dbReference type="EMBL" id="CP017081">
    <property type="protein sequence ID" value="AOH57411.1"/>
    <property type="molecule type" value="Genomic_DNA"/>
</dbReference>
<dbReference type="RefSeq" id="WP_064465354.1">
    <property type="nucleotide sequence ID" value="NZ_CP017081.1"/>
</dbReference>
<dbReference type="KEGG" id="bmur:ABE28_023985"/>
<evidence type="ECO:0000313" key="2">
    <source>
        <dbReference type="Proteomes" id="UP000077926"/>
    </source>
</evidence>
<proteinExistence type="predicted"/>
<dbReference type="OrthoDB" id="2842002at2"/>
<gene>
    <name evidence="1" type="ORF">ABE28_023985</name>
</gene>
<dbReference type="Proteomes" id="UP000077926">
    <property type="component" value="Plasmid pG25-68"/>
</dbReference>
<organism evidence="1 2">
    <name type="scientific">Peribacillus muralis</name>
    <dbReference type="NCBI Taxonomy" id="264697"/>
    <lineage>
        <taxon>Bacteria</taxon>
        <taxon>Bacillati</taxon>
        <taxon>Bacillota</taxon>
        <taxon>Bacilli</taxon>
        <taxon>Bacillales</taxon>
        <taxon>Bacillaceae</taxon>
        <taxon>Peribacillus</taxon>
    </lineage>
</organism>
<sequence>MKLEKLFLKWVNHTKEGSRRSSLDITDEIWKQVIKDFRNWENSEDKEVSEHAKRLLYTGKIRRVHLDLNEVDYDNHYVSWTLVENLEDLYFFNPAYSHTIITAEATKDNPAISFIGYLEFLKKFEGEDLVTPPIRKEKEVIFPLQEKSILSIEKIEIKKR</sequence>
<geneLocation type="plasmid" evidence="2">
    <name>pg25-68</name>
</geneLocation>
<accession>A0A1B3XW35</accession>
<protein>
    <submittedName>
        <fullName evidence="1">Uncharacterized protein</fullName>
    </submittedName>
</protein>
<evidence type="ECO:0000313" key="1">
    <source>
        <dbReference type="EMBL" id="AOH57411.1"/>
    </source>
</evidence>
<reference evidence="1 2" key="1">
    <citation type="submission" date="2016-08" db="EMBL/GenBank/DDBJ databases">
        <title>Complete genome sequence of Bacillus muralis G25-68, a strain with toxicity to nematodes.</title>
        <authorList>
            <person name="Zheng Z."/>
        </authorList>
    </citation>
    <scope>NUCLEOTIDE SEQUENCE [LARGE SCALE GENOMIC DNA]</scope>
    <source>
        <strain evidence="1 2">G25-68</strain>
        <plasmid evidence="2">pg25-68</plasmid>
    </source>
</reference>
<keyword evidence="2" id="KW-1185">Reference proteome</keyword>
<dbReference type="AlphaFoldDB" id="A0A1B3XW35"/>
<name>A0A1B3XW35_9BACI</name>
<keyword evidence="1" id="KW-0614">Plasmid</keyword>